<evidence type="ECO:0000259" key="2">
    <source>
        <dbReference type="Pfam" id="PF03819"/>
    </source>
</evidence>
<keyword evidence="3" id="KW-0378">Hydrolase</keyword>
<dbReference type="Proteomes" id="UP000271981">
    <property type="component" value="Genome"/>
</dbReference>
<dbReference type="RefSeq" id="YP_009626216.1">
    <property type="nucleotide sequence ID" value="NC_042137.1"/>
</dbReference>
<protein>
    <submittedName>
        <fullName evidence="3">Putative MazG nucleotide pyrophosphohydrolase</fullName>
    </submittedName>
</protein>
<dbReference type="GO" id="GO:0016787">
    <property type="term" value="F:hydrolase activity"/>
    <property type="evidence" value="ECO:0007669"/>
    <property type="project" value="UniProtKB-KW"/>
</dbReference>
<dbReference type="InterPro" id="IPR004518">
    <property type="entry name" value="MazG-like_dom"/>
</dbReference>
<dbReference type="Pfam" id="PF03819">
    <property type="entry name" value="MazG"/>
    <property type="match status" value="1"/>
</dbReference>
<keyword evidence="4" id="KW-1185">Reference proteome</keyword>
<name>A0A0P1KM20_9CAUD</name>
<dbReference type="KEGG" id="vg:40103117"/>
<dbReference type="EMBL" id="LN890663">
    <property type="protein sequence ID" value="CUS06492.1"/>
    <property type="molecule type" value="Genomic_DNA"/>
</dbReference>
<dbReference type="GeneID" id="40103117"/>
<sequence>MTNVNATLTFSAAANYQKDALRTKSDAYFGANYSRNVLTNYLGFVSDYNEQLDHIKKGMFYGRNLGEHTPVLPKAASVETNDRKLIDLIHAIIGVNTEGGELAQRLLTVINRRNELPLFEENTTSILTKDDTVNLFEELGDVLWYVAIAAEALDVTIDQIMTANINKLKKRFPEKFTQEKANVRDIEIEQKTLEKDLTAWDNGGKVEPSKQTTKRASK</sequence>
<evidence type="ECO:0000313" key="4">
    <source>
        <dbReference type="Proteomes" id="UP000271981"/>
    </source>
</evidence>
<proteinExistence type="predicted"/>
<gene>
    <name evidence="3" type="primary">LOKI_31</name>
</gene>
<organism evidence="3 4">
    <name type="scientific">Acinetobacter phage Loki</name>
    <dbReference type="NCBI Taxonomy" id="1970374"/>
    <lineage>
        <taxon>Viruses</taxon>
        <taxon>Duplodnaviria</taxon>
        <taxon>Heunggongvirae</taxon>
        <taxon>Uroviricota</taxon>
        <taxon>Caudoviricetes</taxon>
        <taxon>Lokivirus</taxon>
        <taxon>Lokivirus loki</taxon>
    </lineage>
</organism>
<feature type="region of interest" description="Disordered" evidence="1">
    <location>
        <begin position="199"/>
        <end position="218"/>
    </location>
</feature>
<dbReference type="Gene3D" id="1.10.287.1080">
    <property type="entry name" value="MazG-like"/>
    <property type="match status" value="1"/>
</dbReference>
<dbReference type="SUPFAM" id="SSF101386">
    <property type="entry name" value="all-alpha NTP pyrophosphatases"/>
    <property type="match status" value="1"/>
</dbReference>
<dbReference type="OrthoDB" id="15178at10239"/>
<feature type="domain" description="NTP pyrophosphohydrolase MazG-like" evidence="2">
    <location>
        <begin position="128"/>
        <end position="176"/>
    </location>
</feature>
<evidence type="ECO:0000256" key="1">
    <source>
        <dbReference type="SAM" id="MobiDB-lite"/>
    </source>
</evidence>
<reference evidence="4" key="1">
    <citation type="submission" date="2015-10" db="EMBL/GenBank/DDBJ databases">
        <authorList>
            <person name="Turner D."/>
        </authorList>
    </citation>
    <scope>NUCLEOTIDE SEQUENCE [LARGE SCALE GENOMIC DNA]</scope>
</reference>
<evidence type="ECO:0000313" key="3">
    <source>
        <dbReference type="EMBL" id="CUS06492.1"/>
    </source>
</evidence>
<accession>A0A0P1KM20</accession>